<dbReference type="Proteomes" id="UP000031338">
    <property type="component" value="Unassembled WGS sequence"/>
</dbReference>
<feature type="binding site" evidence="15">
    <location>
        <position position="186"/>
    </location>
    <ligand>
        <name>S-adenosyl-L-methionine</name>
        <dbReference type="ChEBI" id="CHEBI:59789"/>
        <label>2</label>
    </ligand>
</feature>
<dbReference type="PANTHER" id="PTHR13932:SF6">
    <property type="entry name" value="OXYGEN-INDEPENDENT COPROPORPHYRINOGEN III OXIDASE"/>
    <property type="match status" value="1"/>
</dbReference>
<dbReference type="CDD" id="cd01335">
    <property type="entry name" value="Radical_SAM"/>
    <property type="match status" value="1"/>
</dbReference>
<keyword evidence="8 14" id="KW-0479">Metal-binding</keyword>
<feature type="binding site" evidence="15">
    <location>
        <position position="159"/>
    </location>
    <ligand>
        <name>S-adenosyl-L-methionine</name>
        <dbReference type="ChEBI" id="CHEBI:59789"/>
        <label>1</label>
    </ligand>
</feature>
<evidence type="ECO:0000256" key="2">
    <source>
        <dbReference type="ARBA" id="ARBA00004785"/>
    </source>
</evidence>
<keyword evidence="5 14" id="KW-0004">4Fe-4S</keyword>
<feature type="binding site" evidence="15">
    <location>
        <begin position="82"/>
        <end position="84"/>
    </location>
    <ligand>
        <name>S-adenosyl-L-methionine</name>
        <dbReference type="ChEBI" id="CHEBI:59789"/>
        <label>2</label>
    </ligand>
</feature>
<dbReference type="GO" id="GO:0046872">
    <property type="term" value="F:metal ion binding"/>
    <property type="evidence" value="ECO:0007669"/>
    <property type="project" value="UniProtKB-KW"/>
</dbReference>
<evidence type="ECO:0000256" key="3">
    <source>
        <dbReference type="ARBA" id="ARBA00005493"/>
    </source>
</evidence>
<feature type="binding site" evidence="15">
    <location>
        <position position="127"/>
    </location>
    <ligand>
        <name>S-adenosyl-L-methionine</name>
        <dbReference type="ChEBI" id="CHEBI:59789"/>
        <label>1</label>
    </ligand>
</feature>
<dbReference type="PROSITE" id="PS51918">
    <property type="entry name" value="RADICAL_SAM"/>
    <property type="match status" value="1"/>
</dbReference>
<evidence type="ECO:0000313" key="18">
    <source>
        <dbReference type="EMBL" id="KHS45591.1"/>
    </source>
</evidence>
<reference evidence="18 19" key="1">
    <citation type="submission" date="2014-10" db="EMBL/GenBank/DDBJ databases">
        <title>Draft genome sequence of Novosphingobium subterraneum DSM 12447.</title>
        <authorList>
            <person name="Gan H.M."/>
            <person name="Gan H.Y."/>
            <person name="Savka M.A."/>
        </authorList>
    </citation>
    <scope>NUCLEOTIDE SEQUENCE [LARGE SCALE GENOMIC DNA]</scope>
    <source>
        <strain evidence="18 19">DSM 12447</strain>
    </source>
</reference>
<dbReference type="EC" id="1.3.98.3" evidence="14"/>
<evidence type="ECO:0000259" key="17">
    <source>
        <dbReference type="PROSITE" id="PS51918"/>
    </source>
</evidence>
<evidence type="ECO:0000256" key="13">
    <source>
        <dbReference type="ARBA" id="ARBA00048321"/>
    </source>
</evidence>
<keyword evidence="19" id="KW-1185">Reference proteome</keyword>
<evidence type="ECO:0000256" key="12">
    <source>
        <dbReference type="ARBA" id="ARBA00023244"/>
    </source>
</evidence>
<dbReference type="PATRIC" id="fig|48936.3.peg.2617"/>
<evidence type="ECO:0000256" key="10">
    <source>
        <dbReference type="ARBA" id="ARBA00023004"/>
    </source>
</evidence>
<feature type="binding site" evidence="16">
    <location>
        <position position="83"/>
    </location>
    <ligand>
        <name>[4Fe-4S] cluster</name>
        <dbReference type="ChEBI" id="CHEBI:49883"/>
        <note>4Fe-4S-S-AdoMet</note>
    </ligand>
</feature>
<dbReference type="InterPro" id="IPR034505">
    <property type="entry name" value="Coproporphyrinogen-III_oxidase"/>
</dbReference>
<dbReference type="UniPathway" id="UPA00251">
    <property type="reaction ID" value="UER00323"/>
</dbReference>
<evidence type="ECO:0000256" key="6">
    <source>
        <dbReference type="ARBA" id="ARBA00022490"/>
    </source>
</evidence>
<evidence type="ECO:0000256" key="7">
    <source>
        <dbReference type="ARBA" id="ARBA00022691"/>
    </source>
</evidence>
<evidence type="ECO:0000256" key="15">
    <source>
        <dbReference type="PIRSR" id="PIRSR000167-1"/>
    </source>
</evidence>
<name>A0A0B9A4T7_9SPHN</name>
<comment type="subcellular location">
    <subcellularLocation>
        <location evidence="1 14">Cytoplasm</location>
    </subcellularLocation>
</comment>
<feature type="domain" description="Radical SAM core" evidence="17">
    <location>
        <begin position="61"/>
        <end position="297"/>
    </location>
</feature>
<protein>
    <recommendedName>
        <fullName evidence="14">Coproporphyrinogen-III oxidase</fullName>
        <ecNumber evidence="14">1.3.98.3</ecNumber>
    </recommendedName>
</protein>
<comment type="pathway">
    <text evidence="2 14">Porphyrin-containing compound metabolism; protoporphyrin-IX biosynthesis; protoporphyrinogen-IX from coproporphyrinogen-III (AdoMet route): step 1/1.</text>
</comment>
<evidence type="ECO:0000256" key="9">
    <source>
        <dbReference type="ARBA" id="ARBA00023002"/>
    </source>
</evidence>
<dbReference type="GO" id="GO:0051539">
    <property type="term" value="F:4 iron, 4 sulfur cluster binding"/>
    <property type="evidence" value="ECO:0007669"/>
    <property type="project" value="UniProtKB-KW"/>
</dbReference>
<dbReference type="SFLD" id="SFLDG01065">
    <property type="entry name" value="anaerobic_coproporphyrinogen-I"/>
    <property type="match status" value="1"/>
</dbReference>
<keyword evidence="12 14" id="KW-0627">Porphyrin biosynthesis</keyword>
<dbReference type="SFLD" id="SFLDS00029">
    <property type="entry name" value="Radical_SAM"/>
    <property type="match status" value="1"/>
</dbReference>
<dbReference type="STRING" id="48936.NJ75_02610"/>
<keyword evidence="6 14" id="KW-0963">Cytoplasm</keyword>
<feature type="binding site" evidence="15">
    <location>
        <position position="343"/>
    </location>
    <ligand>
        <name>S-adenosyl-L-methionine</name>
        <dbReference type="ChEBI" id="CHEBI:59789"/>
        <label>1</label>
    </ligand>
</feature>
<comment type="cofactor">
    <cofactor evidence="14 16">
        <name>[4Fe-4S] cluster</name>
        <dbReference type="ChEBI" id="CHEBI:49883"/>
    </cofactor>
    <text evidence="14 16">Binds 1 [4Fe-4S] cluster. The cluster is coordinated with 3 cysteines and an exchangeable S-adenosyl-L-methionine.</text>
</comment>
<dbReference type="InterPro" id="IPR007197">
    <property type="entry name" value="rSAM"/>
</dbReference>
<feature type="binding site" evidence="16">
    <location>
        <position position="76"/>
    </location>
    <ligand>
        <name>[4Fe-4S] cluster</name>
        <dbReference type="ChEBI" id="CHEBI:49883"/>
        <note>4Fe-4S-S-AdoMet</note>
    </ligand>
</feature>
<keyword evidence="9 14" id="KW-0560">Oxidoreductase</keyword>
<evidence type="ECO:0000256" key="8">
    <source>
        <dbReference type="ARBA" id="ARBA00022723"/>
    </source>
</evidence>
<evidence type="ECO:0000256" key="5">
    <source>
        <dbReference type="ARBA" id="ARBA00022485"/>
    </source>
</evidence>
<keyword evidence="10 14" id="KW-0408">Iron</keyword>
<accession>A0A0B9A4T7</accession>
<evidence type="ECO:0000256" key="11">
    <source>
        <dbReference type="ARBA" id="ARBA00023014"/>
    </source>
</evidence>
<evidence type="ECO:0000256" key="1">
    <source>
        <dbReference type="ARBA" id="ARBA00004496"/>
    </source>
</evidence>
<dbReference type="EMBL" id="JRVC01000012">
    <property type="protein sequence ID" value="KHS45591.1"/>
    <property type="molecule type" value="Genomic_DNA"/>
</dbReference>
<dbReference type="Pfam" id="PF04055">
    <property type="entry name" value="Radical_SAM"/>
    <property type="match status" value="1"/>
</dbReference>
<feature type="binding site" evidence="15">
    <location>
        <position position="70"/>
    </location>
    <ligand>
        <name>S-adenosyl-L-methionine</name>
        <dbReference type="ChEBI" id="CHEBI:59789"/>
        <label>1</label>
    </ligand>
</feature>
<dbReference type="PANTHER" id="PTHR13932">
    <property type="entry name" value="COPROPORPHYRINIGEN III OXIDASE"/>
    <property type="match status" value="1"/>
</dbReference>
<feature type="binding site" evidence="15">
    <location>
        <position position="198"/>
    </location>
    <ligand>
        <name>S-adenosyl-L-methionine</name>
        <dbReference type="ChEBI" id="CHEBI:59789"/>
        <label>2</label>
    </ligand>
</feature>
<feature type="binding site" evidence="15">
    <location>
        <position position="257"/>
    </location>
    <ligand>
        <name>S-adenosyl-L-methionine</name>
        <dbReference type="ChEBI" id="CHEBI:59789"/>
        <label>2</label>
    </ligand>
</feature>
<dbReference type="PIRSF" id="PIRSF000167">
    <property type="entry name" value="HemN"/>
    <property type="match status" value="1"/>
</dbReference>
<proteinExistence type="inferred from homology"/>
<dbReference type="GO" id="GO:0006782">
    <property type="term" value="P:protoporphyrinogen IX biosynthetic process"/>
    <property type="evidence" value="ECO:0007669"/>
    <property type="project" value="UniProtKB-UniPathway"/>
</dbReference>
<dbReference type="Gene3D" id="1.10.10.920">
    <property type="match status" value="1"/>
</dbReference>
<dbReference type="SMART" id="SM00729">
    <property type="entry name" value="Elp3"/>
    <property type="match status" value="1"/>
</dbReference>
<evidence type="ECO:0000313" key="19">
    <source>
        <dbReference type="Proteomes" id="UP000031338"/>
    </source>
</evidence>
<dbReference type="SUPFAM" id="SSF102114">
    <property type="entry name" value="Radical SAM enzymes"/>
    <property type="match status" value="1"/>
</dbReference>
<comment type="caution">
    <text evidence="18">The sequence shown here is derived from an EMBL/GenBank/DDBJ whole genome shotgun (WGS) entry which is preliminary data.</text>
</comment>
<dbReference type="InterPro" id="IPR058240">
    <property type="entry name" value="rSAM_sf"/>
</dbReference>
<evidence type="ECO:0000256" key="14">
    <source>
        <dbReference type="PIRNR" id="PIRNR000167"/>
    </source>
</evidence>
<comment type="catalytic activity">
    <reaction evidence="13 14">
        <text>coproporphyrinogen III + 2 S-adenosyl-L-methionine = protoporphyrinogen IX + 2 5'-deoxyadenosine + 2 L-methionine + 2 CO2</text>
        <dbReference type="Rhea" id="RHEA:15425"/>
        <dbReference type="ChEBI" id="CHEBI:16526"/>
        <dbReference type="ChEBI" id="CHEBI:17319"/>
        <dbReference type="ChEBI" id="CHEBI:57307"/>
        <dbReference type="ChEBI" id="CHEBI:57309"/>
        <dbReference type="ChEBI" id="CHEBI:57844"/>
        <dbReference type="ChEBI" id="CHEBI:59789"/>
        <dbReference type="EC" id="1.3.98.3"/>
    </reaction>
</comment>
<dbReference type="AlphaFoldDB" id="A0A0B9A4T7"/>
<dbReference type="InterPro" id="IPR006638">
    <property type="entry name" value="Elp3/MiaA/NifB-like_rSAM"/>
</dbReference>
<feature type="binding site" evidence="15">
    <location>
        <position position="223"/>
    </location>
    <ligand>
        <name>S-adenosyl-L-methionine</name>
        <dbReference type="ChEBI" id="CHEBI:59789"/>
        <label>2</label>
    </ligand>
</feature>
<feature type="binding site" evidence="16">
    <location>
        <position position="80"/>
    </location>
    <ligand>
        <name>[4Fe-4S] cluster</name>
        <dbReference type="ChEBI" id="CHEBI:49883"/>
        <note>4Fe-4S-S-AdoMet</note>
    </ligand>
</feature>
<dbReference type="GO" id="GO:0004109">
    <property type="term" value="F:coproporphyrinogen oxidase activity"/>
    <property type="evidence" value="ECO:0007669"/>
    <property type="project" value="InterPro"/>
</dbReference>
<comment type="similarity">
    <text evidence="3 14">Belongs to the anaerobic coproporphyrinogen-III oxidase family.</text>
</comment>
<sequence>METTEKVKAMAADMMTGPEVFGQWTYWPELLERPVPRYTSYPTAAEFVEESFEDRQREALKALRGTVSLYLHIPYCREICWYCGCNTGAANKTQRLASYMEALHHEIDLVSRLLHPSVKVSRIAFGGGSPNAIKPTDFVRLVDKLTLSFRLANPVLSIELDPRTLEPGWFMAIRGIGVIKASLGVQTLDARVQQAIGRVQPRDDIDRAVAGLRKAGVDSINFDLMYGLPFQNDDILSQTLDQSIAMGADRFALFGYAHVPHMIPRQQRIDASELPDQRARFRMAAEGYQRLISAGYQAVGFDHFALPDDDLAIASRAGTLRRNFQGFTEDQSEVLIGLGASSISEFPELYVQTEKNAGRYRMLVGADQLPGRKGVVRTAEDRRRGAIINDILCRGRAQIDSDLLAMNRSRLEPFIARGLARLEGNVLSLLSGNEPYARSIASVFDAYRTGERQFSSAV</sequence>
<evidence type="ECO:0000256" key="16">
    <source>
        <dbReference type="PIRSR" id="PIRSR000167-2"/>
    </source>
</evidence>
<comment type="subunit">
    <text evidence="4">Monomer.</text>
</comment>
<organism evidence="18 19">
    <name type="scientific">Novosphingobium subterraneum</name>
    <dbReference type="NCBI Taxonomy" id="48936"/>
    <lineage>
        <taxon>Bacteria</taxon>
        <taxon>Pseudomonadati</taxon>
        <taxon>Pseudomonadota</taxon>
        <taxon>Alphaproteobacteria</taxon>
        <taxon>Sphingomonadales</taxon>
        <taxon>Sphingomonadaceae</taxon>
        <taxon>Novosphingobium</taxon>
    </lineage>
</organism>
<dbReference type="NCBIfam" id="TIGR00538">
    <property type="entry name" value="hemN"/>
    <property type="match status" value="1"/>
</dbReference>
<dbReference type="Gene3D" id="3.30.750.200">
    <property type="match status" value="1"/>
</dbReference>
<evidence type="ECO:0000256" key="4">
    <source>
        <dbReference type="ARBA" id="ARBA00011245"/>
    </source>
</evidence>
<keyword evidence="11 14" id="KW-0411">Iron-sulfur</keyword>
<dbReference type="GO" id="GO:0051989">
    <property type="term" value="F:coproporphyrinogen dehydrogenase activity"/>
    <property type="evidence" value="ECO:0007669"/>
    <property type="project" value="UniProtKB-EC"/>
</dbReference>
<keyword evidence="7 14" id="KW-0949">S-adenosyl-L-methionine</keyword>
<dbReference type="GO" id="GO:0005737">
    <property type="term" value="C:cytoplasm"/>
    <property type="evidence" value="ECO:0007669"/>
    <property type="project" value="UniProtKB-SubCell"/>
</dbReference>
<dbReference type="InterPro" id="IPR004558">
    <property type="entry name" value="Coprogen_oxidase_HemN"/>
</dbReference>
<gene>
    <name evidence="18" type="ORF">NJ75_02610</name>
</gene>